<dbReference type="SMART" id="SM00256">
    <property type="entry name" value="FBOX"/>
    <property type="match status" value="1"/>
</dbReference>
<dbReference type="AlphaFoldDB" id="A0A2P5BLT5"/>
<dbReference type="PROSITE" id="PS50181">
    <property type="entry name" value="FBOX"/>
    <property type="match status" value="1"/>
</dbReference>
<dbReference type="PANTHER" id="PTHR31672">
    <property type="entry name" value="BNACNNG10540D PROTEIN"/>
    <property type="match status" value="1"/>
</dbReference>
<sequence>MASKSMSSPLHTEVTFIPFDIIEEILLRVEAYSLLRCKCVCKSWHSSIQDQAFVRRHLNRQQTSTLFLSDDVLSARCRLKIFNRNVASHNYHLPKEIIKDSLLVVEGYCWESDRLRFAAPKISLLRISE</sequence>
<comment type="caution">
    <text evidence="2">The sequence shown here is derived from an EMBL/GenBank/DDBJ whole genome shotgun (WGS) entry which is preliminary data.</text>
</comment>
<dbReference type="OrthoDB" id="1194033at2759"/>
<dbReference type="InterPro" id="IPR001810">
    <property type="entry name" value="F-box_dom"/>
</dbReference>
<dbReference type="CDD" id="cd22157">
    <property type="entry name" value="F-box_AtFBW1-like"/>
    <property type="match status" value="1"/>
</dbReference>
<protein>
    <submittedName>
        <fullName evidence="2">F-box domain containing protein</fullName>
    </submittedName>
</protein>
<dbReference type="InterPro" id="IPR036047">
    <property type="entry name" value="F-box-like_dom_sf"/>
</dbReference>
<evidence type="ECO:0000313" key="2">
    <source>
        <dbReference type="EMBL" id="PON49720.1"/>
    </source>
</evidence>
<dbReference type="Pfam" id="PF00646">
    <property type="entry name" value="F-box"/>
    <property type="match status" value="1"/>
</dbReference>
<name>A0A2P5BLT5_TREOI</name>
<dbReference type="Proteomes" id="UP000237000">
    <property type="component" value="Unassembled WGS sequence"/>
</dbReference>
<organism evidence="2 3">
    <name type="scientific">Trema orientale</name>
    <name type="common">Charcoal tree</name>
    <name type="synonym">Celtis orientalis</name>
    <dbReference type="NCBI Taxonomy" id="63057"/>
    <lineage>
        <taxon>Eukaryota</taxon>
        <taxon>Viridiplantae</taxon>
        <taxon>Streptophyta</taxon>
        <taxon>Embryophyta</taxon>
        <taxon>Tracheophyta</taxon>
        <taxon>Spermatophyta</taxon>
        <taxon>Magnoliopsida</taxon>
        <taxon>eudicotyledons</taxon>
        <taxon>Gunneridae</taxon>
        <taxon>Pentapetalae</taxon>
        <taxon>rosids</taxon>
        <taxon>fabids</taxon>
        <taxon>Rosales</taxon>
        <taxon>Cannabaceae</taxon>
        <taxon>Trema</taxon>
    </lineage>
</organism>
<dbReference type="EMBL" id="JXTC01000496">
    <property type="protein sequence ID" value="PON49720.1"/>
    <property type="molecule type" value="Genomic_DNA"/>
</dbReference>
<feature type="domain" description="F-box" evidence="1">
    <location>
        <begin position="11"/>
        <end position="57"/>
    </location>
</feature>
<dbReference type="InterPro" id="IPR050796">
    <property type="entry name" value="SCF_F-box_component"/>
</dbReference>
<reference evidence="3" key="1">
    <citation type="submission" date="2016-06" db="EMBL/GenBank/DDBJ databases">
        <title>Parallel loss of symbiosis genes in relatives of nitrogen-fixing non-legume Parasponia.</title>
        <authorList>
            <person name="Van Velzen R."/>
            <person name="Holmer R."/>
            <person name="Bu F."/>
            <person name="Rutten L."/>
            <person name="Van Zeijl A."/>
            <person name="Liu W."/>
            <person name="Santuari L."/>
            <person name="Cao Q."/>
            <person name="Sharma T."/>
            <person name="Shen D."/>
            <person name="Roswanjaya Y."/>
            <person name="Wardhani T."/>
            <person name="Kalhor M.S."/>
            <person name="Jansen J."/>
            <person name="Van den Hoogen J."/>
            <person name="Gungor B."/>
            <person name="Hartog M."/>
            <person name="Hontelez J."/>
            <person name="Verver J."/>
            <person name="Yang W.-C."/>
            <person name="Schijlen E."/>
            <person name="Repin R."/>
            <person name="Schilthuizen M."/>
            <person name="Schranz E."/>
            <person name="Heidstra R."/>
            <person name="Miyata K."/>
            <person name="Fedorova E."/>
            <person name="Kohlen W."/>
            <person name="Bisseling T."/>
            <person name="Smit S."/>
            <person name="Geurts R."/>
        </authorList>
    </citation>
    <scope>NUCLEOTIDE SEQUENCE [LARGE SCALE GENOMIC DNA]</scope>
    <source>
        <strain evidence="3">cv. RG33-2</strain>
    </source>
</reference>
<gene>
    <name evidence="2" type="ORF">TorRG33x02_316540</name>
</gene>
<evidence type="ECO:0000313" key="3">
    <source>
        <dbReference type="Proteomes" id="UP000237000"/>
    </source>
</evidence>
<dbReference type="InParanoid" id="A0A2P5BLT5"/>
<proteinExistence type="predicted"/>
<dbReference type="PANTHER" id="PTHR31672:SF13">
    <property type="entry name" value="F-BOX PROTEIN CPR30-LIKE"/>
    <property type="match status" value="1"/>
</dbReference>
<evidence type="ECO:0000259" key="1">
    <source>
        <dbReference type="PROSITE" id="PS50181"/>
    </source>
</evidence>
<dbReference type="Gene3D" id="1.20.1280.50">
    <property type="match status" value="1"/>
</dbReference>
<keyword evidence="3" id="KW-1185">Reference proteome</keyword>
<dbReference type="SUPFAM" id="SSF81383">
    <property type="entry name" value="F-box domain"/>
    <property type="match status" value="1"/>
</dbReference>
<accession>A0A2P5BLT5</accession>